<name>A0A6J5T9G1_9CAUD</name>
<sequence length="163" mass="18669">MATKKKAPASAVYKLPIEQVMAAVDLRKGDYYSKLGPEDLKSLNTFMAQRWASQVQGDREVQEQYLLNINDHSNIDYIATTSAHDELRWRVIALCGLGFKQRHEFIPPKAQKKDKLTAWLIEQFPSLSDEEIELFRELNGNDVLEDIAVAQNMGNKDLKDLFK</sequence>
<dbReference type="EMBL" id="LR797824">
    <property type="protein sequence ID" value="CAB4241526.1"/>
    <property type="molecule type" value="Genomic_DNA"/>
</dbReference>
<reference evidence="1" key="1">
    <citation type="submission" date="2020-05" db="EMBL/GenBank/DDBJ databases">
        <authorList>
            <person name="Chiriac C."/>
            <person name="Salcher M."/>
            <person name="Ghai R."/>
            <person name="Kavagutti S V."/>
        </authorList>
    </citation>
    <scope>NUCLEOTIDE SEQUENCE</scope>
</reference>
<proteinExistence type="predicted"/>
<accession>A0A6J5T9G1</accession>
<evidence type="ECO:0000313" key="1">
    <source>
        <dbReference type="EMBL" id="CAB4241526.1"/>
    </source>
</evidence>
<protein>
    <submittedName>
        <fullName evidence="1">Uncharacterized protein</fullName>
    </submittedName>
</protein>
<gene>
    <name evidence="1" type="ORF">UFOVP71_64</name>
</gene>
<organism evidence="1">
    <name type="scientific">uncultured Caudovirales phage</name>
    <dbReference type="NCBI Taxonomy" id="2100421"/>
    <lineage>
        <taxon>Viruses</taxon>
        <taxon>Duplodnaviria</taxon>
        <taxon>Heunggongvirae</taxon>
        <taxon>Uroviricota</taxon>
        <taxon>Caudoviricetes</taxon>
        <taxon>Peduoviridae</taxon>
        <taxon>Maltschvirus</taxon>
        <taxon>Maltschvirus maltsch</taxon>
    </lineage>
</organism>